<protein>
    <submittedName>
        <fullName evidence="2">Uncharacterized protein</fullName>
    </submittedName>
</protein>
<feature type="region of interest" description="Disordered" evidence="1">
    <location>
        <begin position="1"/>
        <end position="27"/>
    </location>
</feature>
<proteinExistence type="predicted"/>
<keyword evidence="3" id="KW-1185">Reference proteome</keyword>
<dbReference type="EMBL" id="BPLR01006411">
    <property type="protein sequence ID" value="GIY09646.1"/>
    <property type="molecule type" value="Genomic_DNA"/>
</dbReference>
<accession>A0AAV4QL60</accession>
<dbReference type="Proteomes" id="UP001054945">
    <property type="component" value="Unassembled WGS sequence"/>
</dbReference>
<name>A0AAV4QL60_CAEEX</name>
<evidence type="ECO:0000256" key="1">
    <source>
        <dbReference type="SAM" id="MobiDB-lite"/>
    </source>
</evidence>
<sequence length="89" mass="10299">MQRRILGRRTEVKRNNEKKIKPSDDGAREIGINLNSAGWHQQLISFCSEERARSQVYHQSSQENGNQYREKLLANEGGFLRSEFSSGFK</sequence>
<organism evidence="2 3">
    <name type="scientific">Caerostris extrusa</name>
    <name type="common">Bark spider</name>
    <name type="synonym">Caerostris bankana</name>
    <dbReference type="NCBI Taxonomy" id="172846"/>
    <lineage>
        <taxon>Eukaryota</taxon>
        <taxon>Metazoa</taxon>
        <taxon>Ecdysozoa</taxon>
        <taxon>Arthropoda</taxon>
        <taxon>Chelicerata</taxon>
        <taxon>Arachnida</taxon>
        <taxon>Araneae</taxon>
        <taxon>Araneomorphae</taxon>
        <taxon>Entelegynae</taxon>
        <taxon>Araneoidea</taxon>
        <taxon>Araneidae</taxon>
        <taxon>Caerostris</taxon>
    </lineage>
</organism>
<comment type="caution">
    <text evidence="2">The sequence shown here is derived from an EMBL/GenBank/DDBJ whole genome shotgun (WGS) entry which is preliminary data.</text>
</comment>
<evidence type="ECO:0000313" key="2">
    <source>
        <dbReference type="EMBL" id="GIY09646.1"/>
    </source>
</evidence>
<dbReference type="AlphaFoldDB" id="A0AAV4QL60"/>
<reference evidence="2 3" key="1">
    <citation type="submission" date="2021-06" db="EMBL/GenBank/DDBJ databases">
        <title>Caerostris extrusa draft genome.</title>
        <authorList>
            <person name="Kono N."/>
            <person name="Arakawa K."/>
        </authorList>
    </citation>
    <scope>NUCLEOTIDE SEQUENCE [LARGE SCALE GENOMIC DNA]</scope>
</reference>
<evidence type="ECO:0000313" key="3">
    <source>
        <dbReference type="Proteomes" id="UP001054945"/>
    </source>
</evidence>
<gene>
    <name evidence="2" type="ORF">CEXT_244771</name>
</gene>
<feature type="compositionally biased region" description="Basic and acidic residues" evidence="1">
    <location>
        <begin position="8"/>
        <end position="27"/>
    </location>
</feature>